<evidence type="ECO:0008006" key="3">
    <source>
        <dbReference type="Google" id="ProtNLM"/>
    </source>
</evidence>
<dbReference type="EMBL" id="BAABGM010000019">
    <property type="protein sequence ID" value="GAA4410203.1"/>
    <property type="molecule type" value="Genomic_DNA"/>
</dbReference>
<gene>
    <name evidence="1" type="ORF">GCM10023168_29670</name>
</gene>
<dbReference type="Proteomes" id="UP001500945">
    <property type="component" value="Unassembled WGS sequence"/>
</dbReference>
<keyword evidence="2" id="KW-1185">Reference proteome</keyword>
<reference evidence="2" key="1">
    <citation type="journal article" date="2019" name="Int. J. Syst. Evol. Microbiol.">
        <title>The Global Catalogue of Microorganisms (GCM) 10K type strain sequencing project: providing services to taxonomists for standard genome sequencing and annotation.</title>
        <authorList>
            <consortium name="The Broad Institute Genomics Platform"/>
            <consortium name="The Broad Institute Genome Sequencing Center for Infectious Disease"/>
            <person name="Wu L."/>
            <person name="Ma J."/>
        </authorList>
    </citation>
    <scope>NUCLEOTIDE SEQUENCE [LARGE SCALE GENOMIC DNA]</scope>
    <source>
        <strain evidence="2">JCM 17809</strain>
    </source>
</reference>
<comment type="caution">
    <text evidence="1">The sequence shown here is derived from an EMBL/GenBank/DDBJ whole genome shotgun (WGS) entry which is preliminary data.</text>
</comment>
<evidence type="ECO:0000313" key="1">
    <source>
        <dbReference type="EMBL" id="GAA4410203.1"/>
    </source>
</evidence>
<accession>A0ABP8KNI3</accession>
<dbReference type="SUPFAM" id="SSF53335">
    <property type="entry name" value="S-adenosyl-L-methionine-dependent methyltransferases"/>
    <property type="match status" value="1"/>
</dbReference>
<evidence type="ECO:0000313" key="2">
    <source>
        <dbReference type="Proteomes" id="UP001500945"/>
    </source>
</evidence>
<sequence>MATWSRYRESIGDRSGLFSALTDAWPIERALYPGSYVDLSPSTAFRSVVYVDSDPRARRFFADREVVSSERAGRTLPGAGSQVRFLGADYTQRLELPDASVDLLISLFAGPVWEHCRRYLRPKGWLLANTSHGDASLAALDPTLQLVAAVHHRDGHYSLATDRLDHYLEPKRPENANVEQIRTHGRGIAYTKTAFAYLFQRLTPASDPTGAS</sequence>
<protein>
    <recommendedName>
        <fullName evidence="3">Class I SAM-dependent methyltransferase</fullName>
    </recommendedName>
</protein>
<dbReference type="InterPro" id="IPR029063">
    <property type="entry name" value="SAM-dependent_MTases_sf"/>
</dbReference>
<organism evidence="1 2">
    <name type="scientific">Fodinibacter luteus</name>
    <dbReference type="NCBI Taxonomy" id="552064"/>
    <lineage>
        <taxon>Bacteria</taxon>
        <taxon>Bacillati</taxon>
        <taxon>Actinomycetota</taxon>
        <taxon>Actinomycetes</taxon>
        <taxon>Micrococcales</taxon>
        <taxon>Intrasporangiaceae</taxon>
        <taxon>Fodinibacter (ex Wang et al. 2009)</taxon>
    </lineage>
</organism>
<dbReference type="RefSeq" id="WP_345207376.1">
    <property type="nucleotide sequence ID" value="NZ_BAABGM010000019.1"/>
</dbReference>
<name>A0ABP8KNI3_9MICO</name>
<dbReference type="Gene3D" id="3.40.50.150">
    <property type="entry name" value="Vaccinia Virus protein VP39"/>
    <property type="match status" value="1"/>
</dbReference>
<proteinExistence type="predicted"/>